<dbReference type="EMBL" id="JBHILJ010000004">
    <property type="protein sequence ID" value="MFB5736800.1"/>
    <property type="molecule type" value="Genomic_DNA"/>
</dbReference>
<dbReference type="RefSeq" id="WP_375517049.1">
    <property type="nucleotide sequence ID" value="NZ_JBHILI010000005.1"/>
</dbReference>
<protein>
    <submittedName>
        <fullName evidence="2">DUF6580 family putative transport protein</fullName>
    </submittedName>
</protein>
<organism evidence="2 3">
    <name type="scientific">Leptospira wolffii</name>
    <dbReference type="NCBI Taxonomy" id="409998"/>
    <lineage>
        <taxon>Bacteria</taxon>
        <taxon>Pseudomonadati</taxon>
        <taxon>Spirochaetota</taxon>
        <taxon>Spirochaetia</taxon>
        <taxon>Leptospirales</taxon>
        <taxon>Leptospiraceae</taxon>
        <taxon>Leptospira</taxon>
    </lineage>
</organism>
<accession>A0ABV5BNM8</accession>
<keyword evidence="1" id="KW-1133">Transmembrane helix</keyword>
<comment type="caution">
    <text evidence="2">The sequence shown here is derived from an EMBL/GenBank/DDBJ whole genome shotgun (WGS) entry which is preliminary data.</text>
</comment>
<keyword evidence="1" id="KW-0812">Transmembrane</keyword>
<keyword evidence="1" id="KW-0472">Membrane</keyword>
<feature type="transmembrane region" description="Helical" evidence="1">
    <location>
        <begin position="120"/>
        <end position="140"/>
    </location>
</feature>
<feature type="transmembrane region" description="Helical" evidence="1">
    <location>
        <begin position="92"/>
        <end position="108"/>
    </location>
</feature>
<dbReference type="InterPro" id="IPR046487">
    <property type="entry name" value="DUF6580"/>
</dbReference>
<dbReference type="Proteomes" id="UP001580391">
    <property type="component" value="Unassembled WGS sequence"/>
</dbReference>
<keyword evidence="3" id="KW-1185">Reference proteome</keyword>
<feature type="transmembrane region" description="Helical" evidence="1">
    <location>
        <begin position="160"/>
        <end position="182"/>
    </location>
</feature>
<proteinExistence type="predicted"/>
<feature type="transmembrane region" description="Helical" evidence="1">
    <location>
        <begin position="59"/>
        <end position="80"/>
    </location>
</feature>
<sequence length="199" mass="22349">MKLQYSLLQKSANFLSSRNWEPLHWLGIFFSVIARILPHPGNFSPVGALSVYSGARIKGWTAYAVPVILMLISDRLLGWIHGYDWLHDTLPVIYLSFLMNVSFGRIFLSESSSIYRTVGVSMLAAVQFFLVTNFAVWAIGSMYPKSWEGLFACYLAALPFFQATILGDLVYSAILFGVLDGIEIRVGRNLARKVSWAKN</sequence>
<evidence type="ECO:0000313" key="2">
    <source>
        <dbReference type="EMBL" id="MFB5736800.1"/>
    </source>
</evidence>
<dbReference type="Pfam" id="PF20221">
    <property type="entry name" value="DUF6580"/>
    <property type="match status" value="1"/>
</dbReference>
<reference evidence="2 3" key="1">
    <citation type="submission" date="2024-09" db="EMBL/GenBank/DDBJ databases">
        <title>Taxonomic and Genotyping Characterization of Leptospira Strains isolated from Multiple Sources in Colombia highlights the importance of intermediate species.</title>
        <authorList>
            <person name="Torres Higuera L."/>
            <person name="Rojas Tapias D."/>
            <person name="Jimenez Velasquez S."/>
            <person name="Renjifo Ibanez C."/>
        </authorList>
    </citation>
    <scope>NUCLEOTIDE SEQUENCE [LARGE SCALE GENOMIC DNA]</scope>
    <source>
        <strain evidence="2 3">Lep080</strain>
    </source>
</reference>
<evidence type="ECO:0000313" key="3">
    <source>
        <dbReference type="Proteomes" id="UP001580391"/>
    </source>
</evidence>
<name>A0ABV5BNM8_9LEPT</name>
<gene>
    <name evidence="2" type="ORF">ACE5IX_09795</name>
</gene>
<evidence type="ECO:0000256" key="1">
    <source>
        <dbReference type="SAM" id="Phobius"/>
    </source>
</evidence>